<dbReference type="GO" id="GO:0005789">
    <property type="term" value="C:endoplasmic reticulum membrane"/>
    <property type="evidence" value="ECO:0007669"/>
    <property type="project" value="TreeGrafter"/>
</dbReference>
<comment type="subcellular location">
    <subcellularLocation>
        <location evidence="1">Membrane</location>
    </subcellularLocation>
</comment>
<keyword evidence="3 4" id="KW-0472">Membrane</keyword>
<dbReference type="GO" id="GO:0005794">
    <property type="term" value="C:Golgi apparatus"/>
    <property type="evidence" value="ECO:0007669"/>
    <property type="project" value="TreeGrafter"/>
</dbReference>
<protein>
    <submittedName>
        <fullName evidence="5">Uncharacterized protein</fullName>
    </submittedName>
</protein>
<proteinExistence type="inferred from homology"/>
<organism evidence="5 6">
    <name type="scientific">Glossina austeni</name>
    <name type="common">Savannah tsetse fly</name>
    <dbReference type="NCBI Taxonomy" id="7395"/>
    <lineage>
        <taxon>Eukaryota</taxon>
        <taxon>Metazoa</taxon>
        <taxon>Ecdysozoa</taxon>
        <taxon>Arthropoda</taxon>
        <taxon>Hexapoda</taxon>
        <taxon>Insecta</taxon>
        <taxon>Pterygota</taxon>
        <taxon>Neoptera</taxon>
        <taxon>Endopterygota</taxon>
        <taxon>Diptera</taxon>
        <taxon>Brachycera</taxon>
        <taxon>Muscomorpha</taxon>
        <taxon>Hippoboscoidea</taxon>
        <taxon>Glossinidae</taxon>
        <taxon>Glossina</taxon>
    </lineage>
</organism>
<feature type="transmembrane region" description="Helical" evidence="4">
    <location>
        <begin position="12"/>
        <end position="30"/>
    </location>
</feature>
<dbReference type="GO" id="GO:0004142">
    <property type="term" value="F:diacylglycerol cholinephosphotransferase activity"/>
    <property type="evidence" value="ECO:0007669"/>
    <property type="project" value="TreeGrafter"/>
</dbReference>
<dbReference type="AlphaFoldDB" id="A0A1A9V5U3"/>
<name>A0A1A9V5U3_GLOAU</name>
<evidence type="ECO:0000313" key="5">
    <source>
        <dbReference type="EnsemblMetazoa" id="GAUT026939-PA"/>
    </source>
</evidence>
<dbReference type="Proteomes" id="UP000078200">
    <property type="component" value="Unassembled WGS sequence"/>
</dbReference>
<dbReference type="VEuPathDB" id="VectorBase:GAUT026939"/>
<dbReference type="GO" id="GO:0004307">
    <property type="term" value="F:ethanolaminephosphotransferase activity"/>
    <property type="evidence" value="ECO:0007669"/>
    <property type="project" value="TreeGrafter"/>
</dbReference>
<keyword evidence="4" id="KW-0812">Transmembrane</keyword>
<evidence type="ECO:0000256" key="4">
    <source>
        <dbReference type="SAM" id="Phobius"/>
    </source>
</evidence>
<comment type="similarity">
    <text evidence="2">Belongs to the CDP-alcohol phosphatidyltransferase class-I family.</text>
</comment>
<feature type="transmembrane region" description="Helical" evidence="4">
    <location>
        <begin position="61"/>
        <end position="80"/>
    </location>
</feature>
<dbReference type="PANTHER" id="PTHR10414:SF37">
    <property type="entry name" value="BB IN A BOXCAR, ISOFORM C"/>
    <property type="match status" value="1"/>
</dbReference>
<dbReference type="STRING" id="7395.A0A1A9V5U3"/>
<dbReference type="InterPro" id="IPR014472">
    <property type="entry name" value="CHOPT"/>
</dbReference>
<keyword evidence="4" id="KW-1133">Transmembrane helix</keyword>
<dbReference type="EnsemblMetazoa" id="GAUT026939-RA">
    <property type="protein sequence ID" value="GAUT026939-PA"/>
    <property type="gene ID" value="GAUT026939"/>
</dbReference>
<accession>A0A1A9V5U3</accession>
<dbReference type="GO" id="GO:0006646">
    <property type="term" value="P:phosphatidylethanolamine biosynthetic process"/>
    <property type="evidence" value="ECO:0007669"/>
    <property type="project" value="TreeGrafter"/>
</dbReference>
<reference evidence="5" key="1">
    <citation type="submission" date="2020-05" db="UniProtKB">
        <authorList>
            <consortium name="EnsemblMetazoa"/>
        </authorList>
    </citation>
    <scope>IDENTIFICATION</scope>
    <source>
        <strain evidence="5">TTRI</strain>
    </source>
</reference>
<keyword evidence="6" id="KW-1185">Reference proteome</keyword>
<evidence type="ECO:0000256" key="3">
    <source>
        <dbReference type="ARBA" id="ARBA00023136"/>
    </source>
</evidence>
<evidence type="ECO:0000256" key="2">
    <source>
        <dbReference type="ARBA" id="ARBA00010441"/>
    </source>
</evidence>
<evidence type="ECO:0000313" key="6">
    <source>
        <dbReference type="Proteomes" id="UP000078200"/>
    </source>
</evidence>
<evidence type="ECO:0000256" key="1">
    <source>
        <dbReference type="ARBA" id="ARBA00004370"/>
    </source>
</evidence>
<sequence>PLGELFDHGYDSISIVFIALSAATLIGYSSTGFNRLVYLILLIGKIMFRARCVLKKLTPSVPLYFAFGIDLLLVLCYAKVINNEKYCVNGPTVAVDIVGIAQKSPKNIFVLWLLVAAKVTNKLLIAHTTKTIVKYLDWSLLDSSLLFLSQYFDCIVPGPHLFGRLRT</sequence>
<dbReference type="PANTHER" id="PTHR10414">
    <property type="entry name" value="ETHANOLAMINEPHOSPHOTRANSFERASE"/>
    <property type="match status" value="1"/>
</dbReference>